<accession>A0A4Y5STD5</accession>
<dbReference type="PANTHER" id="PTHR12526">
    <property type="entry name" value="GLYCOSYLTRANSFERASE"/>
    <property type="match status" value="1"/>
</dbReference>
<proteinExistence type="predicted"/>
<evidence type="ECO:0000313" key="2">
    <source>
        <dbReference type="EMBL" id="QDA36782.1"/>
    </source>
</evidence>
<dbReference type="InterPro" id="IPR028098">
    <property type="entry name" value="Glyco_trans_4-like_N"/>
</dbReference>
<dbReference type="GO" id="GO:0016757">
    <property type="term" value="F:glycosyltransferase activity"/>
    <property type="evidence" value="ECO:0007669"/>
    <property type="project" value="UniProtKB-ARBA"/>
</dbReference>
<evidence type="ECO:0000259" key="1">
    <source>
        <dbReference type="Pfam" id="PF13439"/>
    </source>
</evidence>
<dbReference type="RefSeq" id="WP_139616475.1">
    <property type="nucleotide sequence ID" value="NZ_CP040765.1"/>
</dbReference>
<dbReference type="Pfam" id="PF13692">
    <property type="entry name" value="Glyco_trans_1_4"/>
    <property type="match status" value="1"/>
</dbReference>
<dbReference type="EMBL" id="CP040765">
    <property type="protein sequence ID" value="QDA36782.1"/>
    <property type="molecule type" value="Genomic_DNA"/>
</dbReference>
<dbReference type="Gene3D" id="3.40.50.2000">
    <property type="entry name" value="Glycogen Phosphorylase B"/>
    <property type="match status" value="2"/>
</dbReference>
<reference evidence="3" key="1">
    <citation type="submission" date="2019-05" db="EMBL/GenBank/DDBJ databases">
        <title>Tamlana fucoidanivorans sp. nov., isolated from the surface of algae collected from Fujian province in China.</title>
        <authorList>
            <person name="Li J."/>
        </authorList>
    </citation>
    <scope>NUCLEOTIDE SEQUENCE [LARGE SCALE GENOMIC DNA]</scope>
    <source>
        <strain evidence="3">2251</strain>
        <plasmid evidence="3">unnamed1</plasmid>
    </source>
</reference>
<keyword evidence="2" id="KW-0808">Transferase</keyword>
<name>A0A4Y5STD5_9RHOB</name>
<organism evidence="2 3">
    <name type="scientific">Paracoccus liaowanqingii</name>
    <dbReference type="NCBI Taxonomy" id="2560053"/>
    <lineage>
        <taxon>Bacteria</taxon>
        <taxon>Pseudomonadati</taxon>
        <taxon>Pseudomonadota</taxon>
        <taxon>Alphaproteobacteria</taxon>
        <taxon>Rhodobacterales</taxon>
        <taxon>Paracoccaceae</taxon>
        <taxon>Paracoccus</taxon>
    </lineage>
</organism>
<keyword evidence="2" id="KW-0614">Plasmid</keyword>
<dbReference type="Proteomes" id="UP000296374">
    <property type="component" value="Plasmid unnamed1"/>
</dbReference>
<gene>
    <name evidence="2" type="ORF">E4191_22110</name>
</gene>
<dbReference type="Pfam" id="PF13439">
    <property type="entry name" value="Glyco_transf_4"/>
    <property type="match status" value="1"/>
</dbReference>
<sequence length="365" mass="39348">MTLRILHLLNHTRRSNGHVHAAVDLACEQRRTGHDVMIASAGGDFDDLLTTTGVETALIDHTRKPRVLFDAVRALRRVVRTWRPDVVHAHMMTSAVLAWPVCRHAEIPLITTVHNGFEKSAILMGLGTRVIAVSAAVGVSMRARGVPARKLDVVLNGTIGSARFRNRDNRKAALTSPTIVFVGGLHPRKGLPDLMHGFAMAHARFPNSRLCVVGEGPHGKLYRQMAADLACADAVTFAGSQVDPYRWMLGADIFVLPSLADPAPLVLPEAREAGCAVIATRVDGIPELLEDGKAGILVPKSDPAAICAALCKLLEDPDTLADWRANSQIGIDRLRIDRVAKETLAVYAKGLESKARVAAVAGQEQ</sequence>
<dbReference type="SUPFAM" id="SSF53756">
    <property type="entry name" value="UDP-Glycosyltransferase/glycogen phosphorylase"/>
    <property type="match status" value="1"/>
</dbReference>
<geneLocation type="plasmid" evidence="2 3">
    <name>unnamed1</name>
</geneLocation>
<evidence type="ECO:0000313" key="3">
    <source>
        <dbReference type="Proteomes" id="UP000296374"/>
    </source>
</evidence>
<dbReference type="PANTHER" id="PTHR12526:SF630">
    <property type="entry name" value="GLYCOSYLTRANSFERASE"/>
    <property type="match status" value="1"/>
</dbReference>
<feature type="domain" description="Glycosyltransferase subfamily 4-like N-terminal" evidence="1">
    <location>
        <begin position="16"/>
        <end position="157"/>
    </location>
</feature>
<protein>
    <submittedName>
        <fullName evidence="2">Glycosyltransferase family 4 protein</fullName>
    </submittedName>
</protein>
<dbReference type="AlphaFoldDB" id="A0A4Y5STD5"/>
<dbReference type="CDD" id="cd03801">
    <property type="entry name" value="GT4_PimA-like"/>
    <property type="match status" value="1"/>
</dbReference>
<dbReference type="KEGG" id="plia:E4191_22110"/>